<dbReference type="EMBL" id="CP021748">
    <property type="protein sequence ID" value="ARX80841.1"/>
    <property type="molecule type" value="Genomic_DNA"/>
</dbReference>
<dbReference type="InterPro" id="IPR006311">
    <property type="entry name" value="TAT_signal"/>
</dbReference>
<dbReference type="SUPFAM" id="SSF53474">
    <property type="entry name" value="alpha/beta-Hydrolases"/>
    <property type="match status" value="1"/>
</dbReference>
<dbReference type="eggNOG" id="COG4188">
    <property type="taxonomic scope" value="Bacteria"/>
</dbReference>
<name>A0A1Z1W355_9ACTN</name>
<dbReference type="AlphaFoldDB" id="A0A1Z1W355"/>
<feature type="region of interest" description="Disordered" evidence="4">
    <location>
        <begin position="1"/>
        <end position="36"/>
    </location>
</feature>
<keyword evidence="6" id="KW-1185">Reference proteome</keyword>
<dbReference type="InterPro" id="IPR029058">
    <property type="entry name" value="AB_hydrolase_fold"/>
</dbReference>
<dbReference type="Gene3D" id="3.40.50.1820">
    <property type="entry name" value="alpha/beta hydrolase"/>
    <property type="match status" value="1"/>
</dbReference>
<evidence type="ECO:0000256" key="4">
    <source>
        <dbReference type="SAM" id="MobiDB-lite"/>
    </source>
</evidence>
<evidence type="ECO:0000313" key="6">
    <source>
        <dbReference type="Proteomes" id="UP000195880"/>
    </source>
</evidence>
<dbReference type="OrthoDB" id="569821at2"/>
<evidence type="ECO:0000256" key="1">
    <source>
        <dbReference type="ARBA" id="ARBA00022801"/>
    </source>
</evidence>
<dbReference type="PANTHER" id="PTHR10272:SF0">
    <property type="entry name" value="PLATELET-ACTIVATING FACTOR ACETYLHYDROLASE"/>
    <property type="match status" value="1"/>
</dbReference>
<dbReference type="GO" id="GO:0003847">
    <property type="term" value="F:1-alkyl-2-acetylglycerophosphocholine esterase activity"/>
    <property type="evidence" value="ECO:0007669"/>
    <property type="project" value="TreeGrafter"/>
</dbReference>
<evidence type="ECO:0000256" key="3">
    <source>
        <dbReference type="ARBA" id="ARBA00023098"/>
    </source>
</evidence>
<sequence>MTNQPPPDGASADGSAQGGSAPDGSVPAGPAGKPSRRSILRASVTGVTAALAGGIGAGAAFASPSDTSVPLPAATGPHPVGTRTFHLVDDRREDPFAPTPTPRELMIQVWYAAAGHRGLERARYLTPGLEPVVERRFELPEGSLGSVRTGAWQDAPAHPRLHRAPVVFFGPGRQDPAATGTAFAQDLASHGYVVIGVNHTYDGPTQFPDGRIIPQDPATGDQALLRKYSDVRAADLSFVLDVLTGQRATRLPAEFSRAPHHTGFGVFGHSLGGSAAAEALRTDQRFTAGACLDGALQTDAVKTGLGQPFLLFTEPMELPTWTDFMAHHTAWGRRMVLAGARHYSFNDLAALGVGLRLDQAWTAERHARFFGTAEGRRSQAVTGAYVRAFFDHWLRGRATTSPSLDAPDADYPEITIGWTSGN</sequence>
<evidence type="ECO:0000313" key="5">
    <source>
        <dbReference type="EMBL" id="ARX80841.1"/>
    </source>
</evidence>
<evidence type="ECO:0008006" key="7">
    <source>
        <dbReference type="Google" id="ProtNLM"/>
    </source>
</evidence>
<keyword evidence="3" id="KW-0443">Lipid metabolism</keyword>
<dbReference type="PROSITE" id="PS51318">
    <property type="entry name" value="TAT"/>
    <property type="match status" value="1"/>
</dbReference>
<dbReference type="Proteomes" id="UP000195880">
    <property type="component" value="Chromosome"/>
</dbReference>
<evidence type="ECO:0000256" key="2">
    <source>
        <dbReference type="ARBA" id="ARBA00022963"/>
    </source>
</evidence>
<dbReference type="KEGG" id="salf:SMD44_00239"/>
<keyword evidence="1" id="KW-0378">Hydrolase</keyword>
<accession>A0A1Z1W355</accession>
<reference evidence="5 6" key="1">
    <citation type="submission" date="2017-05" db="EMBL/GenBank/DDBJ databases">
        <title>Streptomyces alboflavus Genome sequencing and assembly.</title>
        <authorList>
            <person name="Wang Y."/>
            <person name="Du B."/>
            <person name="Ding Y."/>
            <person name="Liu H."/>
            <person name="Hou Q."/>
            <person name="Liu K."/>
            <person name="Wang C."/>
            <person name="Yao L."/>
        </authorList>
    </citation>
    <scope>NUCLEOTIDE SEQUENCE [LARGE SCALE GENOMIC DNA]</scope>
    <source>
        <strain evidence="5 6">MDJK44</strain>
    </source>
</reference>
<protein>
    <recommendedName>
        <fullName evidence="7">Acetylhydrolase</fullName>
    </recommendedName>
</protein>
<dbReference type="GO" id="GO:0016042">
    <property type="term" value="P:lipid catabolic process"/>
    <property type="evidence" value="ECO:0007669"/>
    <property type="project" value="UniProtKB-KW"/>
</dbReference>
<keyword evidence="2" id="KW-0442">Lipid degradation</keyword>
<organism evidence="5 6">
    <name type="scientific">Streptomyces alboflavus</name>
    <dbReference type="NCBI Taxonomy" id="67267"/>
    <lineage>
        <taxon>Bacteria</taxon>
        <taxon>Bacillati</taxon>
        <taxon>Actinomycetota</taxon>
        <taxon>Actinomycetes</taxon>
        <taxon>Kitasatosporales</taxon>
        <taxon>Streptomycetaceae</taxon>
        <taxon>Streptomyces</taxon>
    </lineage>
</organism>
<dbReference type="STRING" id="67267.GCA_000716675_00852"/>
<dbReference type="RefSeq" id="WP_087882510.1">
    <property type="nucleotide sequence ID" value="NZ_CP021748.1"/>
</dbReference>
<dbReference type="PANTHER" id="PTHR10272">
    <property type="entry name" value="PLATELET-ACTIVATING FACTOR ACETYLHYDROLASE"/>
    <property type="match status" value="1"/>
</dbReference>
<proteinExistence type="predicted"/>
<feature type="compositionally biased region" description="Low complexity" evidence="4">
    <location>
        <begin position="9"/>
        <end position="25"/>
    </location>
</feature>
<gene>
    <name evidence="5" type="ORF">SMD44_00239</name>
</gene>